<dbReference type="Gene3D" id="3.30.360.10">
    <property type="entry name" value="Dihydrodipicolinate Reductase, domain 2"/>
    <property type="match status" value="1"/>
</dbReference>
<evidence type="ECO:0000313" key="4">
    <source>
        <dbReference type="EMBL" id="CAB5153936.1"/>
    </source>
</evidence>
<sequence>MRGSSFVKSGQHFIDALMNGTQPLLTGEQGREVLAFTLAAQEAAALGVPVQPRR</sequence>
<name>A0A6J7MIT7_9ZZZZ</name>
<dbReference type="EMBL" id="CAFBRZ010000043">
    <property type="protein sequence ID" value="CAB5153936.1"/>
    <property type="molecule type" value="Genomic_DNA"/>
</dbReference>
<accession>A0A6J7MIT7</accession>
<dbReference type="AlphaFoldDB" id="A0A6J7MIT7"/>
<organism evidence="3">
    <name type="scientific">freshwater metagenome</name>
    <dbReference type="NCBI Taxonomy" id="449393"/>
    <lineage>
        <taxon>unclassified sequences</taxon>
        <taxon>metagenomes</taxon>
        <taxon>ecological metagenomes</taxon>
    </lineage>
</organism>
<dbReference type="EMBL" id="CAFBOD010000013">
    <property type="protein sequence ID" value="CAB4980566.1"/>
    <property type="molecule type" value="Genomic_DNA"/>
</dbReference>
<gene>
    <name evidence="1" type="ORF">UFOPK2655_01099</name>
    <name evidence="2" type="ORF">UFOPK3667_01010</name>
    <name evidence="3" type="ORF">UFOPK3903_01131</name>
    <name evidence="4" type="ORF">UFOPK4444_00843</name>
</gene>
<reference evidence="3" key="1">
    <citation type="submission" date="2020-05" db="EMBL/GenBank/DDBJ databases">
        <authorList>
            <person name="Chiriac C."/>
            <person name="Salcher M."/>
            <person name="Ghai R."/>
            <person name="Kavagutti S V."/>
        </authorList>
    </citation>
    <scope>NUCLEOTIDE SEQUENCE</scope>
</reference>
<dbReference type="EMBL" id="CAFBMU010000011">
    <property type="protein sequence ID" value="CAB4926063.1"/>
    <property type="molecule type" value="Genomic_DNA"/>
</dbReference>
<evidence type="ECO:0000313" key="3">
    <source>
        <dbReference type="EMBL" id="CAB4980566.1"/>
    </source>
</evidence>
<protein>
    <submittedName>
        <fullName evidence="3">Unannotated protein</fullName>
    </submittedName>
</protein>
<evidence type="ECO:0000313" key="2">
    <source>
        <dbReference type="EMBL" id="CAB4926063.1"/>
    </source>
</evidence>
<evidence type="ECO:0000313" key="1">
    <source>
        <dbReference type="EMBL" id="CAB4717380.1"/>
    </source>
</evidence>
<proteinExistence type="predicted"/>
<dbReference type="EMBL" id="CAEZYE010000066">
    <property type="protein sequence ID" value="CAB4717380.1"/>
    <property type="molecule type" value="Genomic_DNA"/>
</dbReference>